<dbReference type="EMBL" id="BAAAEN010000012">
    <property type="protein sequence ID" value="GAA0513038.1"/>
    <property type="molecule type" value="Genomic_DNA"/>
</dbReference>
<comment type="catalytic activity">
    <reaction evidence="7 8">
        <text>L-2,4-diaminobutanoate + acetyl-CoA = (2S)-4-acetamido-2-aminobutanoate + CoA + H(+)</text>
        <dbReference type="Rhea" id="RHEA:16901"/>
        <dbReference type="ChEBI" id="CHEBI:15378"/>
        <dbReference type="ChEBI" id="CHEBI:57287"/>
        <dbReference type="ChEBI" id="CHEBI:57288"/>
        <dbReference type="ChEBI" id="CHEBI:58761"/>
        <dbReference type="ChEBI" id="CHEBI:58929"/>
        <dbReference type="EC" id="2.3.1.178"/>
    </reaction>
</comment>
<keyword evidence="6 8" id="KW-0012">Acyltransferase</keyword>
<dbReference type="InterPro" id="IPR016181">
    <property type="entry name" value="Acyl_CoA_acyltransferase"/>
</dbReference>
<dbReference type="PROSITE" id="PS51186">
    <property type="entry name" value="GNAT"/>
    <property type="match status" value="1"/>
</dbReference>
<proteinExistence type="inferred from homology"/>
<keyword evidence="5 8" id="KW-0808">Transferase</keyword>
<evidence type="ECO:0000256" key="5">
    <source>
        <dbReference type="ARBA" id="ARBA00022679"/>
    </source>
</evidence>
<keyword evidence="11" id="KW-1185">Reference proteome</keyword>
<feature type="domain" description="N-acetyltransferase" evidence="9">
    <location>
        <begin position="1"/>
        <end position="135"/>
    </location>
</feature>
<dbReference type="NCBIfam" id="TIGR02406">
    <property type="entry name" value="ectoine_EctA"/>
    <property type="match status" value="1"/>
</dbReference>
<dbReference type="Pfam" id="PF00583">
    <property type="entry name" value="Acetyltransf_1"/>
    <property type="match status" value="1"/>
</dbReference>
<evidence type="ECO:0000313" key="11">
    <source>
        <dbReference type="Proteomes" id="UP001501706"/>
    </source>
</evidence>
<evidence type="ECO:0000259" key="9">
    <source>
        <dbReference type="PROSITE" id="PS51186"/>
    </source>
</evidence>
<dbReference type="CDD" id="cd04301">
    <property type="entry name" value="NAT_SF"/>
    <property type="match status" value="1"/>
</dbReference>
<name>A0ABN1C7E3_9BURK</name>
<dbReference type="EC" id="2.3.1.178" evidence="3 8"/>
<reference evidence="10 11" key="1">
    <citation type="journal article" date="2019" name="Int. J. Syst. Evol. Microbiol.">
        <title>The Global Catalogue of Microorganisms (GCM) 10K type strain sequencing project: providing services to taxonomists for standard genome sequencing and annotation.</title>
        <authorList>
            <consortium name="The Broad Institute Genomics Platform"/>
            <consortium name="The Broad Institute Genome Sequencing Center for Infectious Disease"/>
            <person name="Wu L."/>
            <person name="Ma J."/>
        </authorList>
    </citation>
    <scope>NUCLEOTIDE SEQUENCE [LARGE SCALE GENOMIC DNA]</scope>
    <source>
        <strain evidence="10 11">JCM 14330</strain>
    </source>
</reference>
<comment type="caution">
    <text evidence="10">The sequence shown here is derived from an EMBL/GenBank/DDBJ whole genome shotgun (WGS) entry which is preliminary data.</text>
</comment>
<dbReference type="Proteomes" id="UP001501706">
    <property type="component" value="Unassembled WGS sequence"/>
</dbReference>
<accession>A0ABN1C7E3</accession>
<evidence type="ECO:0000256" key="4">
    <source>
        <dbReference type="ARBA" id="ARBA00017935"/>
    </source>
</evidence>
<comment type="similarity">
    <text evidence="2 8">Belongs to the acetyltransferase family. EctA subfamily.</text>
</comment>
<comment type="pathway">
    <text evidence="1 8">Amine and polyamine biosynthesis; ectoine biosynthesis; L-ectoine from L-aspartate 4-semialdehyde: step 2/3.</text>
</comment>
<protein>
    <recommendedName>
        <fullName evidence="4 8">L-2,4-diaminobutyric acid acetyltransferase</fullName>
        <shortName evidence="8">DABA acetyltransferase</shortName>
        <ecNumber evidence="3 8">2.3.1.178</ecNumber>
    </recommendedName>
</protein>
<evidence type="ECO:0000256" key="7">
    <source>
        <dbReference type="ARBA" id="ARBA00048924"/>
    </source>
</evidence>
<organism evidence="10 11">
    <name type="scientific">Pigmentiphaga daeguensis</name>
    <dbReference type="NCBI Taxonomy" id="414049"/>
    <lineage>
        <taxon>Bacteria</taxon>
        <taxon>Pseudomonadati</taxon>
        <taxon>Pseudomonadota</taxon>
        <taxon>Betaproteobacteria</taxon>
        <taxon>Burkholderiales</taxon>
        <taxon>Alcaligenaceae</taxon>
        <taxon>Pigmentiphaga</taxon>
    </lineage>
</organism>
<evidence type="ECO:0000256" key="1">
    <source>
        <dbReference type="ARBA" id="ARBA00004978"/>
    </source>
</evidence>
<sequence>MWRLVQAAGTLELNSPYLYLLMATDFGGTCLLAQHQGQSAGAVIGYRPPREPEAAFVWQVGVLPDYCGQGLGLQMLTAWRQLPANRDARWITATVAPDNCASRALFGALARQLGAPLAVQPHFTPDQFPIDHPAEPLLRIGPIPRDESAHAR</sequence>
<dbReference type="SUPFAM" id="SSF55729">
    <property type="entry name" value="Acyl-CoA N-acyltransferases (Nat)"/>
    <property type="match status" value="1"/>
</dbReference>
<evidence type="ECO:0000256" key="8">
    <source>
        <dbReference type="RuleBase" id="RU365045"/>
    </source>
</evidence>
<gene>
    <name evidence="8 10" type="primary">ectA</name>
    <name evidence="10" type="ORF">GCM10009097_33050</name>
</gene>
<evidence type="ECO:0000256" key="6">
    <source>
        <dbReference type="ARBA" id="ARBA00023315"/>
    </source>
</evidence>
<dbReference type="Gene3D" id="3.40.630.30">
    <property type="match status" value="1"/>
</dbReference>
<dbReference type="InterPro" id="IPR012772">
    <property type="entry name" value="Ectoine_EctA"/>
</dbReference>
<evidence type="ECO:0000256" key="3">
    <source>
        <dbReference type="ARBA" id="ARBA00012355"/>
    </source>
</evidence>
<evidence type="ECO:0000256" key="2">
    <source>
        <dbReference type="ARBA" id="ARBA00010712"/>
    </source>
</evidence>
<comment type="function">
    <text evidence="8">Catalyzes the acetylation of L-2,4-diaminobutyrate (DABA) to gamma-N-acetyl-alpha,gamma-diaminobutyric acid (ADABA) with acetyl coenzyme A.</text>
</comment>
<dbReference type="InterPro" id="IPR000182">
    <property type="entry name" value="GNAT_dom"/>
</dbReference>
<evidence type="ECO:0000313" key="10">
    <source>
        <dbReference type="EMBL" id="GAA0513038.1"/>
    </source>
</evidence>